<dbReference type="AlphaFoldDB" id="A0AAV6UA47"/>
<sequence>MEEHRAGPDQPNMREENFLIKPEILHFQFNAAYPMVRGILDKKLHVDCTNPAAVAFPPETNFNLGVDTDSVESLLLTEGAFWLGFLTDAIGTFHAKHIVAARYEGCHNLAFETHRTVP</sequence>
<comment type="caution">
    <text evidence="1">The sequence shown here is derived from an EMBL/GenBank/DDBJ whole genome shotgun (WGS) entry which is preliminary data.</text>
</comment>
<dbReference type="Proteomes" id="UP000827092">
    <property type="component" value="Unassembled WGS sequence"/>
</dbReference>
<dbReference type="EMBL" id="JAFNEN010000554">
    <property type="protein sequence ID" value="KAG8180708.1"/>
    <property type="molecule type" value="Genomic_DNA"/>
</dbReference>
<evidence type="ECO:0000313" key="2">
    <source>
        <dbReference type="Proteomes" id="UP000827092"/>
    </source>
</evidence>
<gene>
    <name evidence="1" type="ORF">JTE90_005805</name>
</gene>
<organism evidence="1 2">
    <name type="scientific">Oedothorax gibbosus</name>
    <dbReference type="NCBI Taxonomy" id="931172"/>
    <lineage>
        <taxon>Eukaryota</taxon>
        <taxon>Metazoa</taxon>
        <taxon>Ecdysozoa</taxon>
        <taxon>Arthropoda</taxon>
        <taxon>Chelicerata</taxon>
        <taxon>Arachnida</taxon>
        <taxon>Araneae</taxon>
        <taxon>Araneomorphae</taxon>
        <taxon>Entelegynae</taxon>
        <taxon>Araneoidea</taxon>
        <taxon>Linyphiidae</taxon>
        <taxon>Erigoninae</taxon>
        <taxon>Oedothorax</taxon>
    </lineage>
</organism>
<name>A0AAV6UA47_9ARAC</name>
<proteinExistence type="predicted"/>
<keyword evidence="2" id="KW-1185">Reference proteome</keyword>
<accession>A0AAV6UA47</accession>
<protein>
    <submittedName>
        <fullName evidence="1">Uncharacterized protein</fullName>
    </submittedName>
</protein>
<reference evidence="1 2" key="1">
    <citation type="journal article" date="2022" name="Nat. Ecol. Evol.">
        <title>A masculinizing supergene underlies an exaggerated male reproductive morph in a spider.</title>
        <authorList>
            <person name="Hendrickx F."/>
            <person name="De Corte Z."/>
            <person name="Sonet G."/>
            <person name="Van Belleghem S.M."/>
            <person name="Kostlbacher S."/>
            <person name="Vangestel C."/>
        </authorList>
    </citation>
    <scope>NUCLEOTIDE SEQUENCE [LARGE SCALE GENOMIC DNA]</scope>
    <source>
        <strain evidence="1">W744_W776</strain>
    </source>
</reference>
<evidence type="ECO:0000313" key="1">
    <source>
        <dbReference type="EMBL" id="KAG8180708.1"/>
    </source>
</evidence>